<organism evidence="14">
    <name type="scientific">Fundulus heteroclitus</name>
    <name type="common">Killifish</name>
    <name type="synonym">Mummichog</name>
    <dbReference type="NCBI Taxonomy" id="8078"/>
    <lineage>
        <taxon>Eukaryota</taxon>
        <taxon>Metazoa</taxon>
        <taxon>Chordata</taxon>
        <taxon>Craniata</taxon>
        <taxon>Vertebrata</taxon>
        <taxon>Euteleostomi</taxon>
        <taxon>Actinopterygii</taxon>
        <taxon>Neopterygii</taxon>
        <taxon>Teleostei</taxon>
        <taxon>Neoteleostei</taxon>
        <taxon>Acanthomorphata</taxon>
        <taxon>Ovalentaria</taxon>
        <taxon>Atherinomorphae</taxon>
        <taxon>Cyprinodontiformes</taxon>
        <taxon>Fundulidae</taxon>
        <taxon>Fundulus</taxon>
    </lineage>
</organism>
<evidence type="ECO:0000256" key="3">
    <source>
        <dbReference type="ARBA" id="ARBA00022723"/>
    </source>
</evidence>
<dbReference type="SUPFAM" id="SSF57667">
    <property type="entry name" value="beta-beta-alpha zinc fingers"/>
    <property type="match status" value="5"/>
</dbReference>
<feature type="domain" description="C2H2-type" evidence="13">
    <location>
        <begin position="500"/>
        <end position="527"/>
    </location>
</feature>
<comment type="subcellular location">
    <subcellularLocation>
        <location evidence="1">Nucleus</location>
    </subcellularLocation>
</comment>
<dbReference type="FunFam" id="3.30.160.60:FF:000478">
    <property type="entry name" value="Zinc finger protein 133"/>
    <property type="match status" value="1"/>
</dbReference>
<evidence type="ECO:0000313" key="14">
    <source>
        <dbReference type="EMBL" id="JAQ80309.1"/>
    </source>
</evidence>
<name>A0A146SI57_FUNHE</name>
<evidence type="ECO:0000256" key="6">
    <source>
        <dbReference type="ARBA" id="ARBA00022833"/>
    </source>
</evidence>
<dbReference type="Ensembl" id="ENSFHET00000024695.1">
    <property type="protein sequence ID" value="ENSFHEP00000016326.1"/>
    <property type="gene ID" value="ENSFHEG00000017998.1"/>
</dbReference>
<keyword evidence="9" id="KW-0804">Transcription</keyword>
<keyword evidence="5 11" id="KW-0863">Zinc-finger</keyword>
<feature type="compositionally biased region" description="Basic and acidic residues" evidence="12">
    <location>
        <begin position="271"/>
        <end position="282"/>
    </location>
</feature>
<evidence type="ECO:0000256" key="7">
    <source>
        <dbReference type="ARBA" id="ARBA00023015"/>
    </source>
</evidence>
<keyword evidence="10" id="KW-0539">Nucleus</keyword>
<dbReference type="Proteomes" id="UP000265000">
    <property type="component" value="Unplaced"/>
</dbReference>
<dbReference type="FunFam" id="3.30.160.60:FF:001290">
    <property type="entry name" value="Zinc finger 45-like"/>
    <property type="match status" value="1"/>
</dbReference>
<evidence type="ECO:0000256" key="1">
    <source>
        <dbReference type="ARBA" id="ARBA00004123"/>
    </source>
</evidence>
<dbReference type="PANTHER" id="PTHR19818:SF139">
    <property type="entry name" value="PAIR-RULE PROTEIN ODD-PAIRED"/>
    <property type="match status" value="1"/>
</dbReference>
<dbReference type="STRING" id="8078.ENSFHEP00000016326"/>
<dbReference type="FunFam" id="3.30.160.60:FF:001480">
    <property type="entry name" value="Si:cabz01071911.3"/>
    <property type="match status" value="1"/>
</dbReference>
<evidence type="ECO:0000256" key="9">
    <source>
        <dbReference type="ARBA" id="ARBA00023163"/>
    </source>
</evidence>
<reference evidence="14" key="1">
    <citation type="submission" date="2015-01" db="EMBL/GenBank/DDBJ databases">
        <title>EvidentialGene: Evidence-directed Construction of Complete mRNA Transcriptomes without Genomes.</title>
        <authorList>
            <person name="Gilbert D.G."/>
        </authorList>
    </citation>
    <scope>NUCLEOTIDE SEQUENCE</scope>
</reference>
<evidence type="ECO:0000256" key="11">
    <source>
        <dbReference type="PROSITE-ProRule" id="PRU00042"/>
    </source>
</evidence>
<dbReference type="GeneTree" id="ENSGT01150000286971"/>
<keyword evidence="6" id="KW-0862">Zinc</keyword>
<dbReference type="GO" id="GO:0008270">
    <property type="term" value="F:zinc ion binding"/>
    <property type="evidence" value="ECO:0007669"/>
    <property type="project" value="UniProtKB-KW"/>
</dbReference>
<keyword evidence="8" id="KW-0238">DNA-binding</keyword>
<evidence type="ECO:0000256" key="10">
    <source>
        <dbReference type="ARBA" id="ARBA00023242"/>
    </source>
</evidence>
<evidence type="ECO:0000256" key="5">
    <source>
        <dbReference type="ARBA" id="ARBA00022771"/>
    </source>
</evidence>
<feature type="domain" description="C2H2-type" evidence="13">
    <location>
        <begin position="388"/>
        <end position="415"/>
    </location>
</feature>
<proteinExistence type="inferred from homology"/>
<feature type="domain" description="C2H2-type" evidence="13">
    <location>
        <begin position="444"/>
        <end position="471"/>
    </location>
</feature>
<evidence type="ECO:0000256" key="4">
    <source>
        <dbReference type="ARBA" id="ARBA00022737"/>
    </source>
</evidence>
<evidence type="ECO:0000256" key="12">
    <source>
        <dbReference type="SAM" id="MobiDB-lite"/>
    </source>
</evidence>
<dbReference type="InterPro" id="IPR050329">
    <property type="entry name" value="GLI_C2H2-zinc-finger"/>
</dbReference>
<comment type="similarity">
    <text evidence="2">Belongs to the krueppel C2H2-type zinc-finger protein family.</text>
</comment>
<dbReference type="EMBL" id="GCES01106013">
    <property type="protein sequence ID" value="JAQ80309.1"/>
    <property type="molecule type" value="Transcribed_RNA"/>
</dbReference>
<dbReference type="PROSITE" id="PS50157">
    <property type="entry name" value="ZINC_FINGER_C2H2_2"/>
    <property type="match status" value="8"/>
</dbReference>
<dbReference type="InterPro" id="IPR036236">
    <property type="entry name" value="Znf_C2H2_sf"/>
</dbReference>
<accession>A0A146SI57</accession>
<feature type="region of interest" description="Disordered" evidence="12">
    <location>
        <begin position="271"/>
        <end position="297"/>
    </location>
</feature>
<dbReference type="AlphaFoldDB" id="A0A146SI57"/>
<dbReference type="Pfam" id="PF00096">
    <property type="entry name" value="zf-C2H2"/>
    <property type="match status" value="6"/>
</dbReference>
<feature type="domain" description="C2H2-type" evidence="13">
    <location>
        <begin position="332"/>
        <end position="359"/>
    </location>
</feature>
<dbReference type="PANTHER" id="PTHR19818">
    <property type="entry name" value="ZINC FINGER PROTEIN ZIC AND GLI"/>
    <property type="match status" value="1"/>
</dbReference>
<dbReference type="PROSITE" id="PS00028">
    <property type="entry name" value="ZINC_FINGER_C2H2_1"/>
    <property type="match status" value="7"/>
</dbReference>
<dbReference type="FunFam" id="3.30.160.60:FF:002343">
    <property type="entry name" value="Zinc finger protein 33A"/>
    <property type="match status" value="2"/>
</dbReference>
<dbReference type="GO" id="GO:0000981">
    <property type="term" value="F:DNA-binding transcription factor activity, RNA polymerase II-specific"/>
    <property type="evidence" value="ECO:0007669"/>
    <property type="project" value="TreeGrafter"/>
</dbReference>
<evidence type="ECO:0000259" key="13">
    <source>
        <dbReference type="PROSITE" id="PS50157"/>
    </source>
</evidence>
<feature type="domain" description="C2H2-type" evidence="13">
    <location>
        <begin position="416"/>
        <end position="443"/>
    </location>
</feature>
<keyword evidence="7" id="KW-0805">Transcription regulation</keyword>
<feature type="domain" description="C2H2-type" evidence="13">
    <location>
        <begin position="472"/>
        <end position="499"/>
    </location>
</feature>
<evidence type="ECO:0000256" key="2">
    <source>
        <dbReference type="ARBA" id="ARBA00006991"/>
    </source>
</evidence>
<feature type="domain" description="C2H2-type" evidence="13">
    <location>
        <begin position="303"/>
        <end position="331"/>
    </location>
</feature>
<evidence type="ECO:0000313" key="15">
    <source>
        <dbReference type="Ensembl" id="ENSFHEP00000016326.1"/>
    </source>
</evidence>
<dbReference type="Gene3D" id="3.30.160.60">
    <property type="entry name" value="Classic Zinc Finger"/>
    <property type="match status" value="7"/>
</dbReference>
<dbReference type="GO" id="GO:0005634">
    <property type="term" value="C:nucleus"/>
    <property type="evidence" value="ECO:0007669"/>
    <property type="project" value="UniProtKB-SubCell"/>
</dbReference>
<keyword evidence="16" id="KW-1185">Reference proteome</keyword>
<dbReference type="FunFam" id="3.30.160.60:FF:001270">
    <property type="entry name" value="zinc finger protein 583 isoform X1"/>
    <property type="match status" value="1"/>
</dbReference>
<keyword evidence="3" id="KW-0479">Metal-binding</keyword>
<keyword evidence="4" id="KW-0677">Repeat</keyword>
<protein>
    <submittedName>
        <fullName evidence="14">Zinc finger protein 570</fullName>
    </submittedName>
</protein>
<sequence>MEKTMELKMLLESSLKRIFQATVTDILVSVEQTLSEYQGTIQTIQTENEGLKRLLSAQRSAESLHEGLLSSDGSEEDATEQFSVSDWNNPPVISTQTIFKVSKCSSEKTSFRKKNEGQLKESASSTPFSMQIDQLGEHLCVDKSSGKSVPLKTEPNLEESGAVVDLIQPSLSQCEKLVKSESSEVTGDAFTDVHQLHPSDPRQKCVGSDHSVKVTVVSKGYTQEGHFIKIEKEEEAEALPGSEGESLSQPEVKYALTHQEAELDQKWLERESTQDVEPKEGTLEQNNSSAVAEEDTQKQSNYFLDSPTCPKTFTQAAVLNTHIKYHSKSKDYSCNFCGKSFKRSDLLVYHQYTHTGERPYSCNLCSKTYAHPSKLKVHMRTHTGEKPYRCQQCGKTFRDSGNLQQHVRTHTGERPHCCTQCSKRFSSLGHLKEHHRIHTGERPHCCTQCGKRFISLGHLKAHSRIHTGERPYDCKQCRKTFSQASTLTVHMRRHTGERPYSCDKCSKKFTVSCSLKLHLKTHSQEKE</sequence>
<evidence type="ECO:0000313" key="16">
    <source>
        <dbReference type="Proteomes" id="UP000265000"/>
    </source>
</evidence>
<dbReference type="GO" id="GO:0000978">
    <property type="term" value="F:RNA polymerase II cis-regulatory region sequence-specific DNA binding"/>
    <property type="evidence" value="ECO:0007669"/>
    <property type="project" value="TreeGrafter"/>
</dbReference>
<dbReference type="InterPro" id="IPR013087">
    <property type="entry name" value="Znf_C2H2_type"/>
</dbReference>
<dbReference type="SMART" id="SM00355">
    <property type="entry name" value="ZnF_C2H2"/>
    <property type="match status" value="8"/>
</dbReference>
<dbReference type="GO" id="GO:0045944">
    <property type="term" value="P:positive regulation of transcription by RNA polymerase II"/>
    <property type="evidence" value="ECO:0007669"/>
    <property type="project" value="UniProtKB-ARBA"/>
</dbReference>
<reference evidence="15" key="2">
    <citation type="submission" date="2025-05" db="UniProtKB">
        <authorList>
            <consortium name="Ensembl"/>
        </authorList>
    </citation>
    <scope>IDENTIFICATION</scope>
</reference>
<evidence type="ECO:0000256" key="8">
    <source>
        <dbReference type="ARBA" id="ARBA00023125"/>
    </source>
</evidence>
<dbReference type="FunFam" id="3.30.160.60:FF:002169">
    <property type="entry name" value="Zgc:174573"/>
    <property type="match status" value="1"/>
</dbReference>
<feature type="domain" description="C2H2-type" evidence="13">
    <location>
        <begin position="360"/>
        <end position="387"/>
    </location>
</feature>